<feature type="compositionally biased region" description="Basic and acidic residues" evidence="1">
    <location>
        <begin position="66"/>
        <end position="81"/>
    </location>
</feature>
<dbReference type="EMBL" id="ML996571">
    <property type="protein sequence ID" value="KAF2758326.1"/>
    <property type="molecule type" value="Genomic_DNA"/>
</dbReference>
<sequence>MPGWMDECLDGWIHARWLSDSATYIHANTYIQIHTLTNQPTTQPTNLLTLFTDRKKAAAGHAMNRTGERTDGTKGRKDERMKRHTVVRARLPTCHSPSQTASHLASQPARQPASQPDNQPARQPASQPVIQPVNHLASQPCRQTTKKQEETTC</sequence>
<organism evidence="2 3">
    <name type="scientific">Pseudovirgaria hyperparasitica</name>
    <dbReference type="NCBI Taxonomy" id="470096"/>
    <lineage>
        <taxon>Eukaryota</taxon>
        <taxon>Fungi</taxon>
        <taxon>Dikarya</taxon>
        <taxon>Ascomycota</taxon>
        <taxon>Pezizomycotina</taxon>
        <taxon>Dothideomycetes</taxon>
        <taxon>Dothideomycetes incertae sedis</taxon>
        <taxon>Acrospermales</taxon>
        <taxon>Acrospermaceae</taxon>
        <taxon>Pseudovirgaria</taxon>
    </lineage>
</organism>
<dbReference type="Proteomes" id="UP000799437">
    <property type="component" value="Unassembled WGS sequence"/>
</dbReference>
<evidence type="ECO:0000313" key="3">
    <source>
        <dbReference type="Proteomes" id="UP000799437"/>
    </source>
</evidence>
<dbReference type="AlphaFoldDB" id="A0A6A6W8V5"/>
<reference evidence="2" key="1">
    <citation type="journal article" date="2020" name="Stud. Mycol.">
        <title>101 Dothideomycetes genomes: a test case for predicting lifestyles and emergence of pathogens.</title>
        <authorList>
            <person name="Haridas S."/>
            <person name="Albert R."/>
            <person name="Binder M."/>
            <person name="Bloem J."/>
            <person name="Labutti K."/>
            <person name="Salamov A."/>
            <person name="Andreopoulos B."/>
            <person name="Baker S."/>
            <person name="Barry K."/>
            <person name="Bills G."/>
            <person name="Bluhm B."/>
            <person name="Cannon C."/>
            <person name="Castanera R."/>
            <person name="Culley D."/>
            <person name="Daum C."/>
            <person name="Ezra D."/>
            <person name="Gonzalez J."/>
            <person name="Henrissat B."/>
            <person name="Kuo A."/>
            <person name="Liang C."/>
            <person name="Lipzen A."/>
            <person name="Lutzoni F."/>
            <person name="Magnuson J."/>
            <person name="Mondo S."/>
            <person name="Nolan M."/>
            <person name="Ohm R."/>
            <person name="Pangilinan J."/>
            <person name="Park H.-J."/>
            <person name="Ramirez L."/>
            <person name="Alfaro M."/>
            <person name="Sun H."/>
            <person name="Tritt A."/>
            <person name="Yoshinaga Y."/>
            <person name="Zwiers L.-H."/>
            <person name="Turgeon B."/>
            <person name="Goodwin S."/>
            <person name="Spatafora J."/>
            <person name="Crous P."/>
            <person name="Grigoriev I."/>
        </authorList>
    </citation>
    <scope>NUCLEOTIDE SEQUENCE</scope>
    <source>
        <strain evidence="2">CBS 121739</strain>
    </source>
</reference>
<feature type="region of interest" description="Disordered" evidence="1">
    <location>
        <begin position="57"/>
        <end position="153"/>
    </location>
</feature>
<name>A0A6A6W8V5_9PEZI</name>
<dbReference type="RefSeq" id="XP_033600777.1">
    <property type="nucleotide sequence ID" value="XM_033740977.1"/>
</dbReference>
<accession>A0A6A6W8V5</accession>
<evidence type="ECO:0000256" key="1">
    <source>
        <dbReference type="SAM" id="MobiDB-lite"/>
    </source>
</evidence>
<evidence type="ECO:0000313" key="2">
    <source>
        <dbReference type="EMBL" id="KAF2758326.1"/>
    </source>
</evidence>
<gene>
    <name evidence="2" type="ORF">EJ05DRAFT_347539</name>
</gene>
<proteinExistence type="predicted"/>
<keyword evidence="3" id="KW-1185">Reference proteome</keyword>
<protein>
    <submittedName>
        <fullName evidence="2">Uncharacterized protein</fullName>
    </submittedName>
</protein>
<dbReference type="GeneID" id="54482031"/>
<feature type="compositionally biased region" description="Polar residues" evidence="1">
    <location>
        <begin position="95"/>
        <end position="129"/>
    </location>
</feature>